<sequence>MCHHVMCVIAFALGTAARSFHPRAMLCVIVLCISVYHIITLTSSSSFRSIAWDPASAFAFVGLGPSCLPDVFPAPYIDCASPSLPRGYHIGACSGVRTASPRPSGPYLTGSRHCAIHVIMACAYSFALQYMYHSVPVSQTCFHRYWRCLVDTHLVRRSLVELNQHTLAF</sequence>
<keyword evidence="2" id="KW-0732">Signal</keyword>
<evidence type="ECO:0000313" key="3">
    <source>
        <dbReference type="EMBL" id="KZT69614.1"/>
    </source>
</evidence>
<feature type="transmembrane region" description="Helical" evidence="1">
    <location>
        <begin position="20"/>
        <end position="39"/>
    </location>
</feature>
<dbReference type="EMBL" id="KV429057">
    <property type="protein sequence ID" value="KZT69614.1"/>
    <property type="molecule type" value="Genomic_DNA"/>
</dbReference>
<keyword evidence="1" id="KW-1133">Transmembrane helix</keyword>
<keyword evidence="1" id="KW-0472">Membrane</keyword>
<keyword evidence="1" id="KW-0812">Transmembrane</keyword>
<feature type="signal peptide" evidence="2">
    <location>
        <begin position="1"/>
        <end position="17"/>
    </location>
</feature>
<dbReference type="AlphaFoldDB" id="A0A165QL47"/>
<accession>A0A165QL47</accession>
<name>A0A165QL47_9APHY</name>
<organism evidence="3 4">
    <name type="scientific">Daedalea quercina L-15889</name>
    <dbReference type="NCBI Taxonomy" id="1314783"/>
    <lineage>
        <taxon>Eukaryota</taxon>
        <taxon>Fungi</taxon>
        <taxon>Dikarya</taxon>
        <taxon>Basidiomycota</taxon>
        <taxon>Agaricomycotina</taxon>
        <taxon>Agaricomycetes</taxon>
        <taxon>Polyporales</taxon>
        <taxon>Fomitopsis</taxon>
    </lineage>
</organism>
<evidence type="ECO:0000313" key="4">
    <source>
        <dbReference type="Proteomes" id="UP000076727"/>
    </source>
</evidence>
<protein>
    <submittedName>
        <fullName evidence="3">Uncharacterized protein</fullName>
    </submittedName>
</protein>
<keyword evidence="4" id="KW-1185">Reference proteome</keyword>
<evidence type="ECO:0000256" key="1">
    <source>
        <dbReference type="SAM" id="Phobius"/>
    </source>
</evidence>
<gene>
    <name evidence="3" type="ORF">DAEQUDRAFT_260227</name>
</gene>
<reference evidence="3 4" key="1">
    <citation type="journal article" date="2016" name="Mol. Biol. Evol.">
        <title>Comparative Genomics of Early-Diverging Mushroom-Forming Fungi Provides Insights into the Origins of Lignocellulose Decay Capabilities.</title>
        <authorList>
            <person name="Nagy L.G."/>
            <person name="Riley R."/>
            <person name="Tritt A."/>
            <person name="Adam C."/>
            <person name="Daum C."/>
            <person name="Floudas D."/>
            <person name="Sun H."/>
            <person name="Yadav J.S."/>
            <person name="Pangilinan J."/>
            <person name="Larsson K.H."/>
            <person name="Matsuura K."/>
            <person name="Barry K."/>
            <person name="Labutti K."/>
            <person name="Kuo R."/>
            <person name="Ohm R.A."/>
            <person name="Bhattacharya S.S."/>
            <person name="Shirouzu T."/>
            <person name="Yoshinaga Y."/>
            <person name="Martin F.M."/>
            <person name="Grigoriev I.V."/>
            <person name="Hibbett D.S."/>
        </authorList>
    </citation>
    <scope>NUCLEOTIDE SEQUENCE [LARGE SCALE GENOMIC DNA]</scope>
    <source>
        <strain evidence="3 4">L-15889</strain>
    </source>
</reference>
<evidence type="ECO:0000256" key="2">
    <source>
        <dbReference type="SAM" id="SignalP"/>
    </source>
</evidence>
<dbReference type="Proteomes" id="UP000076727">
    <property type="component" value="Unassembled WGS sequence"/>
</dbReference>
<feature type="chain" id="PRO_5007865065" evidence="2">
    <location>
        <begin position="18"/>
        <end position="169"/>
    </location>
</feature>
<proteinExistence type="predicted"/>